<dbReference type="InParanoid" id="A0A3N1G914"/>
<evidence type="ECO:0000313" key="2">
    <source>
        <dbReference type="EMBL" id="ROP26716.1"/>
    </source>
</evidence>
<dbReference type="PANTHER" id="PTHR43737">
    <property type="entry name" value="BLL7424 PROTEIN"/>
    <property type="match status" value="1"/>
</dbReference>
<dbReference type="InterPro" id="IPR006311">
    <property type="entry name" value="TAT_signal"/>
</dbReference>
<protein>
    <submittedName>
        <fullName evidence="2">Uncharacterized protein (DUF1501 family)</fullName>
    </submittedName>
</protein>
<accession>A0A3N1G914</accession>
<dbReference type="PANTHER" id="PTHR43737:SF1">
    <property type="entry name" value="DUF1501 DOMAIN-CONTAINING PROTEIN"/>
    <property type="match status" value="1"/>
</dbReference>
<dbReference type="AlphaFoldDB" id="A0A3N1G914"/>
<keyword evidence="3" id="KW-1185">Reference proteome</keyword>
<name>A0A3N1G914_9ACTN</name>
<reference evidence="2 3" key="1">
    <citation type="journal article" date="2015" name="Stand. Genomic Sci.">
        <title>Genomic Encyclopedia of Bacterial and Archaeal Type Strains, Phase III: the genomes of soil and plant-associated and newly described type strains.</title>
        <authorList>
            <person name="Whitman W.B."/>
            <person name="Woyke T."/>
            <person name="Klenk H.P."/>
            <person name="Zhou Y."/>
            <person name="Lilburn T.G."/>
            <person name="Beck B.J."/>
            <person name="De Vos P."/>
            <person name="Vandamme P."/>
            <person name="Eisen J.A."/>
            <person name="Garrity G."/>
            <person name="Hugenholtz P."/>
            <person name="Kyrpides N.C."/>
        </authorList>
    </citation>
    <scope>NUCLEOTIDE SEQUENCE [LARGE SCALE GENOMIC DNA]</scope>
    <source>
        <strain evidence="2 3">CECT 7306</strain>
    </source>
</reference>
<feature type="region of interest" description="Disordered" evidence="1">
    <location>
        <begin position="1"/>
        <end position="31"/>
    </location>
</feature>
<dbReference type="InterPro" id="IPR010869">
    <property type="entry name" value="DUF1501"/>
</dbReference>
<dbReference type="PROSITE" id="PS51318">
    <property type="entry name" value="TAT"/>
    <property type="match status" value="1"/>
</dbReference>
<evidence type="ECO:0000256" key="1">
    <source>
        <dbReference type="SAM" id="MobiDB-lite"/>
    </source>
</evidence>
<proteinExistence type="predicted"/>
<gene>
    <name evidence="2" type="ORF">EDC03_3186</name>
</gene>
<dbReference type="RefSeq" id="WP_241967224.1">
    <property type="nucleotide sequence ID" value="NZ_RJKN01000010.1"/>
</dbReference>
<comment type="caution">
    <text evidence="2">The sequence shown here is derived from an EMBL/GenBank/DDBJ whole genome shotgun (WGS) entry which is preliminary data.</text>
</comment>
<dbReference type="Proteomes" id="UP000276232">
    <property type="component" value="Unassembled WGS sequence"/>
</dbReference>
<organism evidence="2 3">
    <name type="scientific">Pseudokineococcus lusitanus</name>
    <dbReference type="NCBI Taxonomy" id="763993"/>
    <lineage>
        <taxon>Bacteria</taxon>
        <taxon>Bacillati</taxon>
        <taxon>Actinomycetota</taxon>
        <taxon>Actinomycetes</taxon>
        <taxon>Kineosporiales</taxon>
        <taxon>Kineosporiaceae</taxon>
        <taxon>Pseudokineococcus</taxon>
    </lineage>
</organism>
<evidence type="ECO:0000313" key="3">
    <source>
        <dbReference type="Proteomes" id="UP000276232"/>
    </source>
</evidence>
<sequence length="462" mass="46689">MPSAPTSARPSLRDLLPGQRRHAGAAGPSAARCGCDEGRRAGVSRRSVLGGALAGAVALTAGDAATQVAFAEPGYAGDTLVVLSLRGGLDGLTAVAPVGDPDYYRLRPGIAVPASVALQLDGVLGLHPALAPLVDLYRRGSLAVLHAVGMTQANRSHFSAMEEMERAAPGTTLRTGWLDRMVGGTGSGSVFSAVQAGRSMAAASLRGPSPELAFGRLEGLALRAMNNEKDRRATALRAMLAGADPLVAQPATTALDAVDRAGALVAARTATADAAAQAAKGGTPVASPPVVYPTSDLGQSLRDVATLVKGGTGVRAAAVDVGDWDMHVGMGAATDTAGWMYGKLADLAASLVAFAADLGPHLDRVCLVTLSEFGRTASQNGSGGTDHGYGNAALVLGGGVVGGRVHGTWPTLAPTARVGGDLAVTTDYRALLAEALVKRCGLSPSTVFPGQVTPTEGVFRRR</sequence>
<dbReference type="Pfam" id="PF07394">
    <property type="entry name" value="DUF1501"/>
    <property type="match status" value="1"/>
</dbReference>
<dbReference type="EMBL" id="RJKN01000010">
    <property type="protein sequence ID" value="ROP26716.1"/>
    <property type="molecule type" value="Genomic_DNA"/>
</dbReference>